<organism evidence="2 3">
    <name type="scientific">Vicingus serpentipes</name>
    <dbReference type="NCBI Taxonomy" id="1926625"/>
    <lineage>
        <taxon>Bacteria</taxon>
        <taxon>Pseudomonadati</taxon>
        <taxon>Bacteroidota</taxon>
        <taxon>Flavobacteriia</taxon>
        <taxon>Flavobacteriales</taxon>
        <taxon>Vicingaceae</taxon>
        <taxon>Vicingus</taxon>
    </lineage>
</organism>
<keyword evidence="1" id="KW-0472">Membrane</keyword>
<sequence>MNTKGLTRRLKYYGLGFGLGLILVWATLLKDRDRASWLPEGRILDFLEEVDLEITSKAQCQLDCLKIDAKLFDKTFWENAKVDFKKSAVKRKPCPEHYIKSKLADGREIALYIENCETCIDCENERTAFLRSIEIDGIENCNCE</sequence>
<proteinExistence type="predicted"/>
<dbReference type="OrthoDB" id="1466970at2"/>
<dbReference type="AlphaFoldDB" id="A0A5C6RTZ9"/>
<accession>A0A5C6RTZ9</accession>
<keyword evidence="1" id="KW-1133">Transmembrane helix</keyword>
<comment type="caution">
    <text evidence="2">The sequence shown here is derived from an EMBL/GenBank/DDBJ whole genome shotgun (WGS) entry which is preliminary data.</text>
</comment>
<evidence type="ECO:0000313" key="3">
    <source>
        <dbReference type="Proteomes" id="UP000321721"/>
    </source>
</evidence>
<reference evidence="2 3" key="1">
    <citation type="submission" date="2019-08" db="EMBL/GenBank/DDBJ databases">
        <title>Genome of Vicingus serpentipes NCIMB 15042.</title>
        <authorList>
            <person name="Bowman J.P."/>
        </authorList>
    </citation>
    <scope>NUCLEOTIDE SEQUENCE [LARGE SCALE GENOMIC DNA]</scope>
    <source>
        <strain evidence="2 3">NCIMB 15042</strain>
    </source>
</reference>
<evidence type="ECO:0000313" key="2">
    <source>
        <dbReference type="EMBL" id="TXB65425.1"/>
    </source>
</evidence>
<dbReference type="Proteomes" id="UP000321721">
    <property type="component" value="Unassembled WGS sequence"/>
</dbReference>
<name>A0A5C6RTZ9_9FLAO</name>
<dbReference type="RefSeq" id="WP_147100441.1">
    <property type="nucleotide sequence ID" value="NZ_VOOS01000003.1"/>
</dbReference>
<feature type="transmembrane region" description="Helical" evidence="1">
    <location>
        <begin position="12"/>
        <end position="29"/>
    </location>
</feature>
<keyword evidence="1" id="KW-0812">Transmembrane</keyword>
<keyword evidence="3" id="KW-1185">Reference proteome</keyword>
<evidence type="ECO:0000256" key="1">
    <source>
        <dbReference type="SAM" id="Phobius"/>
    </source>
</evidence>
<dbReference type="EMBL" id="VOOS01000003">
    <property type="protein sequence ID" value="TXB65425.1"/>
    <property type="molecule type" value="Genomic_DNA"/>
</dbReference>
<gene>
    <name evidence="2" type="ORF">FRY74_08355</name>
</gene>
<protein>
    <submittedName>
        <fullName evidence="2">Uncharacterized protein</fullName>
    </submittedName>
</protein>